<dbReference type="AlphaFoldDB" id="W7BQE7"/>
<feature type="chain" id="PRO_5004891776" description="Cell surface protein" evidence="1">
    <location>
        <begin position="30"/>
        <end position="116"/>
    </location>
</feature>
<organism evidence="2 3">
    <name type="scientific">Listeria cornellensis FSL F6-0969</name>
    <dbReference type="NCBI Taxonomy" id="1265820"/>
    <lineage>
        <taxon>Bacteria</taxon>
        <taxon>Bacillati</taxon>
        <taxon>Bacillota</taxon>
        <taxon>Bacilli</taxon>
        <taxon>Bacillales</taxon>
        <taxon>Listeriaceae</taxon>
        <taxon>Listeria</taxon>
    </lineage>
</organism>
<dbReference type="PATRIC" id="fig|1265820.5.peg.2740"/>
<proteinExistence type="predicted"/>
<reference evidence="2 3" key="1">
    <citation type="journal article" date="2014" name="Int. J. Syst. Evol. Microbiol.">
        <title>Listeria floridensis sp. nov., Listeria aquatica sp. nov., Listeria cornellensis sp. nov., Listeria riparia sp. nov. and Listeria grandensis sp. nov., from agricultural and natural environments.</title>
        <authorList>
            <person name="den Bakker H.C."/>
            <person name="Warchocki S."/>
            <person name="Wright E.M."/>
            <person name="Allred A.F."/>
            <person name="Ahlstrom C."/>
            <person name="Manuel C.S."/>
            <person name="Stasiewicz M.J."/>
            <person name="Burrell A."/>
            <person name="Roof S."/>
            <person name="Strawn L."/>
            <person name="Fortes E.D."/>
            <person name="Nightingale K.K."/>
            <person name="Kephart D."/>
            <person name="Wiedmann M."/>
        </authorList>
    </citation>
    <scope>NUCLEOTIDE SEQUENCE [LARGE SCALE GENOMIC DNA]</scope>
    <source>
        <strain evidence="3">FSL F6-969</strain>
    </source>
</reference>
<accession>W7BQE7</accession>
<protein>
    <recommendedName>
        <fullName evidence="4">Cell surface protein</fullName>
    </recommendedName>
</protein>
<gene>
    <name evidence="2" type="ORF">PCORN_13905</name>
</gene>
<comment type="caution">
    <text evidence="2">The sequence shown here is derived from an EMBL/GenBank/DDBJ whole genome shotgun (WGS) entry which is preliminary data.</text>
</comment>
<evidence type="ECO:0000256" key="1">
    <source>
        <dbReference type="SAM" id="SignalP"/>
    </source>
</evidence>
<evidence type="ECO:0008006" key="4">
    <source>
        <dbReference type="Google" id="ProtNLM"/>
    </source>
</evidence>
<sequence length="116" mass="12851">MKRNKRLPIILTCAILGSYVLLPTVEVKAAAKVSTWDLVDSGKHMDYDGNSKYMSQVKFGAGLWNAHKKGVIRPDSASVIEDVYCSDVSVNNSTNATTYSNGRLVFNKKKYGQVIY</sequence>
<dbReference type="STRING" id="1265820.PCORN_13905"/>
<keyword evidence="1" id="KW-0732">Signal</keyword>
<evidence type="ECO:0000313" key="3">
    <source>
        <dbReference type="Proteomes" id="UP000019254"/>
    </source>
</evidence>
<name>W7BQE7_9LIST</name>
<feature type="signal peptide" evidence="1">
    <location>
        <begin position="1"/>
        <end position="29"/>
    </location>
</feature>
<dbReference type="Proteomes" id="UP000019254">
    <property type="component" value="Unassembled WGS sequence"/>
</dbReference>
<keyword evidence="3" id="KW-1185">Reference proteome</keyword>
<evidence type="ECO:0000313" key="2">
    <source>
        <dbReference type="EMBL" id="EUJ26895.1"/>
    </source>
</evidence>
<dbReference type="EMBL" id="AODE01000028">
    <property type="protein sequence ID" value="EUJ26895.1"/>
    <property type="molecule type" value="Genomic_DNA"/>
</dbReference>